<protein>
    <submittedName>
        <fullName evidence="1">Putative glutamine amidotransferase</fullName>
    </submittedName>
</protein>
<dbReference type="Gene3D" id="3.40.50.880">
    <property type="match status" value="1"/>
</dbReference>
<organism evidence="1 2">
    <name type="scientific">Mumia flava</name>
    <dbReference type="NCBI Taxonomy" id="1348852"/>
    <lineage>
        <taxon>Bacteria</taxon>
        <taxon>Bacillati</taxon>
        <taxon>Actinomycetota</taxon>
        <taxon>Actinomycetes</taxon>
        <taxon>Propionibacteriales</taxon>
        <taxon>Nocardioidaceae</taxon>
        <taxon>Mumia</taxon>
    </lineage>
</organism>
<accession>A0A0B2BUU7</accession>
<dbReference type="Pfam" id="PF07722">
    <property type="entry name" value="Peptidase_C26"/>
    <property type="match status" value="1"/>
</dbReference>
<dbReference type="EMBL" id="PGEZ01000001">
    <property type="protein sequence ID" value="PJJ58076.1"/>
    <property type="molecule type" value="Genomic_DNA"/>
</dbReference>
<keyword evidence="1" id="KW-0315">Glutamine amidotransferase</keyword>
<dbReference type="InterPro" id="IPR029062">
    <property type="entry name" value="Class_I_gatase-like"/>
</dbReference>
<reference evidence="1 2" key="1">
    <citation type="submission" date="2017-11" db="EMBL/GenBank/DDBJ databases">
        <title>Genomic Encyclopedia of Archaeal and Bacterial Type Strains, Phase II (KMG-II): From Individual Species to Whole Genera.</title>
        <authorList>
            <person name="Goeker M."/>
        </authorList>
    </citation>
    <scope>NUCLEOTIDE SEQUENCE [LARGE SCALE GENOMIC DNA]</scope>
    <source>
        <strain evidence="1 2">DSM 27763</strain>
    </source>
</reference>
<dbReference type="GO" id="GO:0006598">
    <property type="term" value="P:polyamine catabolic process"/>
    <property type="evidence" value="ECO:0007669"/>
    <property type="project" value="TreeGrafter"/>
</dbReference>
<dbReference type="FunFam" id="3.40.50.880:FF:000030">
    <property type="entry name" value="Gamma-glutamyl-gamma-aminobutyrate hydrolase PuuD"/>
    <property type="match status" value="1"/>
</dbReference>
<dbReference type="PROSITE" id="PS51273">
    <property type="entry name" value="GATASE_TYPE_1"/>
    <property type="match status" value="1"/>
</dbReference>
<keyword evidence="2" id="KW-1185">Reference proteome</keyword>
<dbReference type="Proteomes" id="UP000230842">
    <property type="component" value="Unassembled WGS sequence"/>
</dbReference>
<dbReference type="InterPro" id="IPR044668">
    <property type="entry name" value="PuuD-like"/>
</dbReference>
<dbReference type="GO" id="GO:0033969">
    <property type="term" value="F:gamma-glutamyl-gamma-aminobutyrate hydrolase activity"/>
    <property type="evidence" value="ECO:0007669"/>
    <property type="project" value="TreeGrafter"/>
</dbReference>
<keyword evidence="1" id="KW-0808">Transferase</keyword>
<sequence length="246" mass="25628">MSGSEQAPVVGVSTYRQRAVTGVWDVEACLTPAPYVEGVTRAGGIAVLLPPQPADAAVAAAVLDRLDGLVLVGGSDVDPALYGAGPHDATDPPQRQRDTWEALLVHEAIARGVPFLGICRGAQVLGVALGGTLHQHVPEVIGHHGHRAGNAVFTPTVVTTVPGTRVADILGDGVTAPCYHHQAIDRVADGLVVGARDDDGLVEAVELPDHPFGVAVQWHPEEDLDDLRLFAALVDASARRRTGAYA</sequence>
<dbReference type="CDD" id="cd01745">
    <property type="entry name" value="GATase1_2"/>
    <property type="match status" value="1"/>
</dbReference>
<dbReference type="GO" id="GO:0005829">
    <property type="term" value="C:cytosol"/>
    <property type="evidence" value="ECO:0007669"/>
    <property type="project" value="TreeGrafter"/>
</dbReference>
<comment type="caution">
    <text evidence="1">The sequence shown here is derived from an EMBL/GenBank/DDBJ whole genome shotgun (WGS) entry which is preliminary data.</text>
</comment>
<dbReference type="GO" id="GO:0016740">
    <property type="term" value="F:transferase activity"/>
    <property type="evidence" value="ECO:0007669"/>
    <property type="project" value="UniProtKB-KW"/>
</dbReference>
<proteinExistence type="predicted"/>
<dbReference type="PANTHER" id="PTHR43235">
    <property type="entry name" value="GLUTAMINE AMIDOTRANSFERASE PB2B2.05-RELATED"/>
    <property type="match status" value="1"/>
</dbReference>
<evidence type="ECO:0000313" key="2">
    <source>
        <dbReference type="Proteomes" id="UP000230842"/>
    </source>
</evidence>
<gene>
    <name evidence="1" type="ORF">CLV56_2321</name>
</gene>
<evidence type="ECO:0000313" key="1">
    <source>
        <dbReference type="EMBL" id="PJJ58076.1"/>
    </source>
</evidence>
<dbReference type="PANTHER" id="PTHR43235:SF1">
    <property type="entry name" value="GLUTAMINE AMIDOTRANSFERASE PB2B2.05-RELATED"/>
    <property type="match status" value="1"/>
</dbReference>
<dbReference type="AlphaFoldDB" id="A0A0B2BUU7"/>
<dbReference type="RefSeq" id="WP_039339958.1">
    <property type="nucleotide sequence ID" value="NZ_PGEZ01000001.1"/>
</dbReference>
<dbReference type="OrthoDB" id="9813383at2"/>
<dbReference type="InterPro" id="IPR011697">
    <property type="entry name" value="Peptidase_C26"/>
</dbReference>
<name>A0A0B2BUU7_9ACTN</name>
<dbReference type="SUPFAM" id="SSF52317">
    <property type="entry name" value="Class I glutamine amidotransferase-like"/>
    <property type="match status" value="1"/>
</dbReference>